<protein>
    <submittedName>
        <fullName evidence="3">Cupin domain-containing protein</fullName>
    </submittedName>
</protein>
<dbReference type="InterPro" id="IPR011051">
    <property type="entry name" value="RmlC_Cupin_sf"/>
</dbReference>
<evidence type="ECO:0000313" key="3">
    <source>
        <dbReference type="EMBL" id="MBC3542404.1"/>
    </source>
</evidence>
<dbReference type="RefSeq" id="WP_186642113.1">
    <property type="nucleotide sequence ID" value="NZ_JACOAF010000061.1"/>
</dbReference>
<gene>
    <name evidence="3" type="ORF">H7U12_22185</name>
</gene>
<organism evidence="3 4">
    <name type="scientific">Rufibacter sediminis</name>
    <dbReference type="NCBI Taxonomy" id="2762756"/>
    <lineage>
        <taxon>Bacteria</taxon>
        <taxon>Pseudomonadati</taxon>
        <taxon>Bacteroidota</taxon>
        <taxon>Cytophagia</taxon>
        <taxon>Cytophagales</taxon>
        <taxon>Hymenobacteraceae</taxon>
        <taxon>Rufibacter</taxon>
    </lineage>
</organism>
<name>A0ABR6VYY6_9BACT</name>
<dbReference type="Gene3D" id="2.60.120.10">
    <property type="entry name" value="Jelly Rolls"/>
    <property type="match status" value="1"/>
</dbReference>
<reference evidence="3 4" key="1">
    <citation type="journal article" date="2019" name="Int. J. Syst. Evol. Microbiol.">
        <title>Rufibacter sediminis sp. nov., isolated from freshwater lake sediment.</title>
        <authorList>
            <person name="Qu J.H."/>
            <person name="Zhang L.J."/>
            <person name="Fu Y.H."/>
            <person name="Li H.F."/>
        </authorList>
    </citation>
    <scope>NUCLEOTIDE SEQUENCE [LARGE SCALE GENOMIC DNA]</scope>
    <source>
        <strain evidence="3 4">H-1</strain>
    </source>
</reference>
<sequence>MSDTTVTKIDGAFSPKGEDGEKYLASGKTVSMRLWEKEQPGEAKPEVRREYETVGYVISGRAELLVEGQTVILEPGNSYVVPKGASHTYRILEEFTSVEATAPPAQVRGRDEG</sequence>
<evidence type="ECO:0000259" key="2">
    <source>
        <dbReference type="Pfam" id="PF07883"/>
    </source>
</evidence>
<dbReference type="InterPro" id="IPR013096">
    <property type="entry name" value="Cupin_2"/>
</dbReference>
<feature type="region of interest" description="Disordered" evidence="1">
    <location>
        <begin position="1"/>
        <end position="22"/>
    </location>
</feature>
<dbReference type="SUPFAM" id="SSF51182">
    <property type="entry name" value="RmlC-like cupins"/>
    <property type="match status" value="1"/>
</dbReference>
<proteinExistence type="predicted"/>
<comment type="caution">
    <text evidence="3">The sequence shown here is derived from an EMBL/GenBank/DDBJ whole genome shotgun (WGS) entry which is preliminary data.</text>
</comment>
<dbReference type="Pfam" id="PF07883">
    <property type="entry name" value="Cupin_2"/>
    <property type="match status" value="1"/>
</dbReference>
<evidence type="ECO:0000313" key="4">
    <source>
        <dbReference type="Proteomes" id="UP000659698"/>
    </source>
</evidence>
<keyword evidence="4" id="KW-1185">Reference proteome</keyword>
<accession>A0ABR6VYY6</accession>
<evidence type="ECO:0000256" key="1">
    <source>
        <dbReference type="SAM" id="MobiDB-lite"/>
    </source>
</evidence>
<dbReference type="InterPro" id="IPR014710">
    <property type="entry name" value="RmlC-like_jellyroll"/>
</dbReference>
<dbReference type="EMBL" id="JACOAF010000061">
    <property type="protein sequence ID" value="MBC3542404.1"/>
    <property type="molecule type" value="Genomic_DNA"/>
</dbReference>
<dbReference type="Proteomes" id="UP000659698">
    <property type="component" value="Unassembled WGS sequence"/>
</dbReference>
<feature type="domain" description="Cupin type-2" evidence="2">
    <location>
        <begin position="39"/>
        <end position="91"/>
    </location>
</feature>